<keyword evidence="2" id="KW-1185">Reference proteome</keyword>
<dbReference type="Proteomes" id="UP000215914">
    <property type="component" value="Chromosome 12"/>
</dbReference>
<dbReference type="EMBL" id="CM007901">
    <property type="protein sequence ID" value="OTG04843.1"/>
    <property type="molecule type" value="Genomic_DNA"/>
</dbReference>
<organism evidence="1 2">
    <name type="scientific">Helianthus annuus</name>
    <name type="common">Common sunflower</name>
    <dbReference type="NCBI Taxonomy" id="4232"/>
    <lineage>
        <taxon>Eukaryota</taxon>
        <taxon>Viridiplantae</taxon>
        <taxon>Streptophyta</taxon>
        <taxon>Embryophyta</taxon>
        <taxon>Tracheophyta</taxon>
        <taxon>Spermatophyta</taxon>
        <taxon>Magnoliopsida</taxon>
        <taxon>eudicotyledons</taxon>
        <taxon>Gunneridae</taxon>
        <taxon>Pentapetalae</taxon>
        <taxon>asterids</taxon>
        <taxon>campanulids</taxon>
        <taxon>Asterales</taxon>
        <taxon>Asteraceae</taxon>
        <taxon>Asteroideae</taxon>
        <taxon>Heliantheae alliance</taxon>
        <taxon>Heliantheae</taxon>
        <taxon>Helianthus</taxon>
    </lineage>
</organism>
<dbReference type="InParanoid" id="A0A251T1X9"/>
<gene>
    <name evidence="1" type="ORF">HannXRQ_Chr12g0366891</name>
</gene>
<sequence>MSLFVLSDLSNSQLIGRCNNSKWTTIRRHNCGLRNIVYRSYEGKLKAIYKNRIWSPSVKAQGKFVLHTIHFKA</sequence>
<protein>
    <submittedName>
        <fullName evidence="1">Uncharacterized protein</fullName>
    </submittedName>
</protein>
<proteinExistence type="predicted"/>
<accession>A0A251T1X9</accession>
<evidence type="ECO:0000313" key="1">
    <source>
        <dbReference type="EMBL" id="OTG04843.1"/>
    </source>
</evidence>
<evidence type="ECO:0000313" key="2">
    <source>
        <dbReference type="Proteomes" id="UP000215914"/>
    </source>
</evidence>
<dbReference type="AlphaFoldDB" id="A0A251T1X9"/>
<name>A0A251T1X9_HELAN</name>
<reference evidence="2" key="1">
    <citation type="journal article" date="2017" name="Nature">
        <title>The sunflower genome provides insights into oil metabolism, flowering and Asterid evolution.</title>
        <authorList>
            <person name="Badouin H."/>
            <person name="Gouzy J."/>
            <person name="Grassa C.J."/>
            <person name="Murat F."/>
            <person name="Staton S.E."/>
            <person name="Cottret L."/>
            <person name="Lelandais-Briere C."/>
            <person name="Owens G.L."/>
            <person name="Carrere S."/>
            <person name="Mayjonade B."/>
            <person name="Legrand L."/>
            <person name="Gill N."/>
            <person name="Kane N.C."/>
            <person name="Bowers J.E."/>
            <person name="Hubner S."/>
            <person name="Bellec A."/>
            <person name="Berard A."/>
            <person name="Berges H."/>
            <person name="Blanchet N."/>
            <person name="Boniface M.C."/>
            <person name="Brunel D."/>
            <person name="Catrice O."/>
            <person name="Chaidir N."/>
            <person name="Claudel C."/>
            <person name="Donnadieu C."/>
            <person name="Faraut T."/>
            <person name="Fievet G."/>
            <person name="Helmstetter N."/>
            <person name="King M."/>
            <person name="Knapp S.J."/>
            <person name="Lai Z."/>
            <person name="Le Paslier M.C."/>
            <person name="Lippi Y."/>
            <person name="Lorenzon L."/>
            <person name="Mandel J.R."/>
            <person name="Marage G."/>
            <person name="Marchand G."/>
            <person name="Marquand E."/>
            <person name="Bret-Mestries E."/>
            <person name="Morien E."/>
            <person name="Nambeesan S."/>
            <person name="Nguyen T."/>
            <person name="Pegot-Espagnet P."/>
            <person name="Pouilly N."/>
            <person name="Raftis F."/>
            <person name="Sallet E."/>
            <person name="Schiex T."/>
            <person name="Thomas J."/>
            <person name="Vandecasteele C."/>
            <person name="Vares D."/>
            <person name="Vear F."/>
            <person name="Vautrin S."/>
            <person name="Crespi M."/>
            <person name="Mangin B."/>
            <person name="Burke J.M."/>
            <person name="Salse J."/>
            <person name="Munos S."/>
            <person name="Vincourt P."/>
            <person name="Rieseberg L.H."/>
            <person name="Langlade N.B."/>
        </authorList>
    </citation>
    <scope>NUCLEOTIDE SEQUENCE [LARGE SCALE GENOMIC DNA]</scope>
    <source>
        <strain evidence="2">cv. SF193</strain>
    </source>
</reference>